<keyword evidence="4" id="KW-1185">Reference proteome</keyword>
<proteinExistence type="predicted"/>
<evidence type="ECO:0000256" key="1">
    <source>
        <dbReference type="SAM" id="MobiDB-lite"/>
    </source>
</evidence>
<organism evidence="3 4">
    <name type="scientific">Rhodococcus erythropolis</name>
    <name type="common">Arthrobacter picolinophilus</name>
    <dbReference type="NCBI Taxonomy" id="1833"/>
    <lineage>
        <taxon>Bacteria</taxon>
        <taxon>Bacillati</taxon>
        <taxon>Actinomycetota</taxon>
        <taxon>Actinomycetes</taxon>
        <taxon>Mycobacteriales</taxon>
        <taxon>Nocardiaceae</taxon>
        <taxon>Rhodococcus</taxon>
        <taxon>Rhodococcus erythropolis group</taxon>
    </lineage>
</organism>
<dbReference type="Proteomes" id="UP000627573">
    <property type="component" value="Unassembled WGS sequence"/>
</dbReference>
<dbReference type="AlphaFoldDB" id="A0A8I1D857"/>
<dbReference type="RefSeq" id="WP_113683640.1">
    <property type="nucleotide sequence ID" value="NZ_JADOEI010000007.1"/>
</dbReference>
<feature type="transmembrane region" description="Helical" evidence="2">
    <location>
        <begin position="258"/>
        <end position="275"/>
    </location>
</feature>
<evidence type="ECO:0000313" key="4">
    <source>
        <dbReference type="Proteomes" id="UP000627573"/>
    </source>
</evidence>
<accession>A0A8I1D857</accession>
<feature type="transmembrane region" description="Helical" evidence="2">
    <location>
        <begin position="190"/>
        <end position="211"/>
    </location>
</feature>
<feature type="transmembrane region" description="Helical" evidence="2">
    <location>
        <begin position="153"/>
        <end position="178"/>
    </location>
</feature>
<keyword evidence="2" id="KW-0472">Membrane</keyword>
<keyword evidence="2" id="KW-0812">Transmembrane</keyword>
<feature type="transmembrane region" description="Helical" evidence="2">
    <location>
        <begin position="232"/>
        <end position="252"/>
    </location>
</feature>
<feature type="region of interest" description="Disordered" evidence="1">
    <location>
        <begin position="1"/>
        <end position="22"/>
    </location>
</feature>
<keyword evidence="2" id="KW-1133">Transmembrane helix</keyword>
<comment type="caution">
    <text evidence="3">The sequence shown here is derived from an EMBL/GenBank/DDBJ whole genome shotgun (WGS) entry which is preliminary data.</text>
</comment>
<feature type="compositionally biased region" description="Basic and acidic residues" evidence="1">
    <location>
        <begin position="1"/>
        <end position="14"/>
    </location>
</feature>
<dbReference type="EMBL" id="JAECSB010000097">
    <property type="protein sequence ID" value="MBH5147120.1"/>
    <property type="molecule type" value="Genomic_DNA"/>
</dbReference>
<evidence type="ECO:0000313" key="3">
    <source>
        <dbReference type="EMBL" id="MBH5147120.1"/>
    </source>
</evidence>
<protein>
    <submittedName>
        <fullName evidence="3">Uncharacterized protein</fullName>
    </submittedName>
</protein>
<sequence length="281" mass="30586">MTEPDKTEPDKTQPEKTGPQTAVRKTSVVDAVLQSPLAGLSPWILLSLLSGPGRFEESAAAALGLSLLILAASHRRGGTVKLLEVFDVVFFGVLAAIGLLASANTIRWFELWGGELTNIALVVFAFGSILLRNPFTLQYAKESTPEEYWTTPLFLRINYVITAVWALAFTWSAAVGLFGDALLHDGDNFWTGWILQLLGTFFAISFTEWYPEYAPNKAAQAQGLETEPPQSIFRLFDFLPVFVAVTGIAGLVTDSVSVTAGVTLILVGVFGHLAMRRFTVD</sequence>
<feature type="transmembrane region" description="Helical" evidence="2">
    <location>
        <begin position="85"/>
        <end position="106"/>
    </location>
</feature>
<gene>
    <name evidence="3" type="ORF">I3517_31410</name>
</gene>
<feature type="transmembrane region" description="Helical" evidence="2">
    <location>
        <begin position="112"/>
        <end position="132"/>
    </location>
</feature>
<name>A0A8I1D857_RHOER</name>
<evidence type="ECO:0000256" key="2">
    <source>
        <dbReference type="SAM" id="Phobius"/>
    </source>
</evidence>
<reference evidence="3 4" key="1">
    <citation type="submission" date="2020-12" db="EMBL/GenBank/DDBJ databases">
        <title>Draft genome sequence of furan degrading bacterial strain FUR100.</title>
        <authorList>
            <person name="Woiski C."/>
        </authorList>
    </citation>
    <scope>NUCLEOTIDE SEQUENCE [LARGE SCALE GENOMIC DNA]</scope>
    <source>
        <strain evidence="3 4">FUR100</strain>
    </source>
</reference>